<dbReference type="AlphaFoldDB" id="A0A6M3JAQ6"/>
<proteinExistence type="predicted"/>
<protein>
    <submittedName>
        <fullName evidence="1">Uncharacterized protein</fullName>
    </submittedName>
</protein>
<gene>
    <name evidence="1" type="ORF">MM415B00355_0005</name>
</gene>
<reference evidence="1" key="1">
    <citation type="submission" date="2020-03" db="EMBL/GenBank/DDBJ databases">
        <title>The deep terrestrial virosphere.</title>
        <authorList>
            <person name="Holmfeldt K."/>
            <person name="Nilsson E."/>
            <person name="Simone D."/>
            <person name="Lopez-Fernandez M."/>
            <person name="Wu X."/>
            <person name="de Brujin I."/>
            <person name="Lundin D."/>
            <person name="Andersson A."/>
            <person name="Bertilsson S."/>
            <person name="Dopson M."/>
        </authorList>
    </citation>
    <scope>NUCLEOTIDE SEQUENCE</scope>
    <source>
        <strain evidence="1">MM415B00355</strain>
    </source>
</reference>
<name>A0A6M3JAQ6_9ZZZZ</name>
<sequence>MTSTQEVVGGDRYEDGQDLSYSAINEKFDRDAHGPALVVLNRYQQTPPGSPSDGDCYVVADYGTTGEFVGHEEEVATWYSGWIFRPLLVGEVLTDLSIGTNGTVCVFAGSGVFTSILSF</sequence>
<dbReference type="Pfam" id="PF10983">
    <property type="entry name" value="DUF2793"/>
    <property type="match status" value="1"/>
</dbReference>
<accession>A0A6M3JAQ6</accession>
<organism evidence="1">
    <name type="scientific">viral metagenome</name>
    <dbReference type="NCBI Taxonomy" id="1070528"/>
    <lineage>
        <taxon>unclassified sequences</taxon>
        <taxon>metagenomes</taxon>
        <taxon>organismal metagenomes</taxon>
    </lineage>
</organism>
<dbReference type="EMBL" id="MT141553">
    <property type="protein sequence ID" value="QJA66305.1"/>
    <property type="molecule type" value="Genomic_DNA"/>
</dbReference>
<dbReference type="InterPro" id="IPR021251">
    <property type="entry name" value="DUF2793"/>
</dbReference>
<evidence type="ECO:0000313" key="1">
    <source>
        <dbReference type="EMBL" id="QJA66305.1"/>
    </source>
</evidence>